<keyword evidence="7" id="KW-0968">Cytoplasmic vesicle</keyword>
<dbReference type="GO" id="GO:0030665">
    <property type="term" value="C:clathrin-coated vesicle membrane"/>
    <property type="evidence" value="ECO:0007669"/>
    <property type="project" value="UniProtKB-SubCell"/>
</dbReference>
<dbReference type="Ensembl" id="ENSCPGT00000003058.1">
    <property type="protein sequence ID" value="ENSCPGP00000002771.1"/>
    <property type="gene ID" value="ENSCPGG00000002055.1"/>
</dbReference>
<accession>A0A8C3J5P6</accession>
<feature type="compositionally biased region" description="Basic residues" evidence="10">
    <location>
        <begin position="29"/>
        <end position="38"/>
    </location>
</feature>
<feature type="region of interest" description="Disordered" evidence="10">
    <location>
        <begin position="1"/>
        <end position="47"/>
    </location>
</feature>
<dbReference type="Proteomes" id="UP000694419">
    <property type="component" value="Unplaced"/>
</dbReference>
<evidence type="ECO:0000256" key="4">
    <source>
        <dbReference type="ARBA" id="ARBA00022824"/>
    </source>
</evidence>
<keyword evidence="3 9" id="KW-0812">Transmembrane</keyword>
<organism evidence="11 12">
    <name type="scientific">Calidris pygmaea</name>
    <name type="common">Spoon-billed sandpiper</name>
    <dbReference type="NCBI Taxonomy" id="425635"/>
    <lineage>
        <taxon>Eukaryota</taxon>
        <taxon>Metazoa</taxon>
        <taxon>Chordata</taxon>
        <taxon>Craniata</taxon>
        <taxon>Vertebrata</taxon>
        <taxon>Euteleostomi</taxon>
        <taxon>Archelosauria</taxon>
        <taxon>Archosauria</taxon>
        <taxon>Dinosauria</taxon>
        <taxon>Saurischia</taxon>
        <taxon>Theropoda</taxon>
        <taxon>Coelurosauria</taxon>
        <taxon>Aves</taxon>
        <taxon>Neognathae</taxon>
        <taxon>Neoaves</taxon>
        <taxon>Charadriiformes</taxon>
        <taxon>Scolopacidae</taxon>
        <taxon>Calidris</taxon>
    </lineage>
</organism>
<sequence>MATPLPWRPRPLHPRRPRPAPALGPAGGGRRRRHRRGRAPGDRSPTGIGAAAAAAMGTVLQRLQRFLDRPGPLGNLLGRLEARTGVRRLYLATGSLAFLGLYLMFGYGASLICNLIGFVYPAYVSIKAIESSNKADDTTWLTYWVVYGFFSIAESFSDIFLYWFPFYYAGKCLFLVWCMAPVTWNGSQVLYQNVIRPCFLRHHQTVDKVLGNLSTQALDTASSVTREVLHTLITSRARLAAEVAPQLSLSVCKSHGSRCR</sequence>
<dbReference type="InterPro" id="IPR004345">
    <property type="entry name" value="TB2_DP1_HVA22"/>
</dbReference>
<keyword evidence="12" id="KW-1185">Reference proteome</keyword>
<proteinExistence type="inferred from homology"/>
<evidence type="ECO:0000313" key="12">
    <source>
        <dbReference type="Proteomes" id="UP000694419"/>
    </source>
</evidence>
<keyword evidence="6 9" id="KW-0472">Membrane</keyword>
<reference evidence="11" key="2">
    <citation type="submission" date="2025-09" db="UniProtKB">
        <authorList>
            <consortium name="Ensembl"/>
        </authorList>
    </citation>
    <scope>IDENTIFICATION</scope>
</reference>
<evidence type="ECO:0000256" key="2">
    <source>
        <dbReference type="ARBA" id="ARBA00008573"/>
    </source>
</evidence>
<protein>
    <recommendedName>
        <fullName evidence="9">Receptor expression-enhancing protein</fullName>
    </recommendedName>
</protein>
<dbReference type="AlphaFoldDB" id="A0A8C3J5P6"/>
<dbReference type="Pfam" id="PF03134">
    <property type="entry name" value="TB2_DP1_HVA22"/>
    <property type="match status" value="1"/>
</dbReference>
<dbReference type="GO" id="GO:0005789">
    <property type="term" value="C:endoplasmic reticulum membrane"/>
    <property type="evidence" value="ECO:0007669"/>
    <property type="project" value="UniProtKB-SubCell"/>
</dbReference>
<keyword evidence="4" id="KW-0256">Endoplasmic reticulum</keyword>
<keyword evidence="5 9" id="KW-1133">Transmembrane helix</keyword>
<evidence type="ECO:0000256" key="5">
    <source>
        <dbReference type="ARBA" id="ARBA00022989"/>
    </source>
</evidence>
<reference evidence="11" key="1">
    <citation type="submission" date="2025-08" db="UniProtKB">
        <authorList>
            <consortium name="Ensembl"/>
        </authorList>
    </citation>
    <scope>IDENTIFICATION</scope>
</reference>
<feature type="transmembrane region" description="Helical" evidence="9">
    <location>
        <begin position="89"/>
        <end position="120"/>
    </location>
</feature>
<evidence type="ECO:0000256" key="3">
    <source>
        <dbReference type="ARBA" id="ARBA00022692"/>
    </source>
</evidence>
<comment type="subcellular location">
    <subcellularLocation>
        <location evidence="8">Cytoplasmic vesicle</location>
        <location evidence="8">Clathrin-coated vesicle membrane</location>
        <topology evidence="8">Multi-pass membrane protein</topology>
    </subcellularLocation>
    <subcellularLocation>
        <location evidence="1">Endoplasmic reticulum membrane</location>
        <topology evidence="1">Multi-pass membrane protein</topology>
    </subcellularLocation>
    <subcellularLocation>
        <location evidence="9">Membrane</location>
        <topology evidence="9">Multi-pass membrane protein</topology>
    </subcellularLocation>
</comment>
<evidence type="ECO:0000313" key="11">
    <source>
        <dbReference type="Ensembl" id="ENSCPGP00000002771.1"/>
    </source>
</evidence>
<comment type="similarity">
    <text evidence="2 9">Belongs to the DP1 family.</text>
</comment>
<name>A0A8C3J5P6_9CHAR</name>
<evidence type="ECO:0000256" key="10">
    <source>
        <dbReference type="SAM" id="MobiDB-lite"/>
    </source>
</evidence>
<evidence type="ECO:0000256" key="6">
    <source>
        <dbReference type="ARBA" id="ARBA00023136"/>
    </source>
</evidence>
<dbReference type="PANTHER" id="PTHR12300:SF133">
    <property type="entry name" value="RECEPTOR EXPRESSION-ENHANCING PROTEIN 6"/>
    <property type="match status" value="1"/>
</dbReference>
<evidence type="ECO:0000256" key="7">
    <source>
        <dbReference type="ARBA" id="ARBA00023329"/>
    </source>
</evidence>
<dbReference type="PANTHER" id="PTHR12300">
    <property type="entry name" value="HVA22-LIKE PROTEINS"/>
    <property type="match status" value="1"/>
</dbReference>
<evidence type="ECO:0000256" key="8">
    <source>
        <dbReference type="ARBA" id="ARBA00029431"/>
    </source>
</evidence>
<evidence type="ECO:0000256" key="9">
    <source>
        <dbReference type="RuleBase" id="RU362006"/>
    </source>
</evidence>
<feature type="transmembrane region" description="Helical" evidence="9">
    <location>
        <begin position="140"/>
        <end position="164"/>
    </location>
</feature>
<evidence type="ECO:0000256" key="1">
    <source>
        <dbReference type="ARBA" id="ARBA00004477"/>
    </source>
</evidence>